<dbReference type="RefSeq" id="WP_093318660.1">
    <property type="nucleotide sequence ID" value="NZ_FOAF01000001.1"/>
</dbReference>
<feature type="transmembrane region" description="Helical" evidence="1">
    <location>
        <begin position="57"/>
        <end position="78"/>
    </location>
</feature>
<keyword evidence="1" id="KW-0812">Transmembrane</keyword>
<feature type="transmembrane region" description="Helical" evidence="1">
    <location>
        <begin position="85"/>
        <end position="106"/>
    </location>
</feature>
<dbReference type="Proteomes" id="UP000199421">
    <property type="component" value="Unassembled WGS sequence"/>
</dbReference>
<dbReference type="STRING" id="407022.SAMN05661044_00829"/>
<keyword evidence="1" id="KW-0472">Membrane</keyword>
<gene>
    <name evidence="2" type="ORF">SAMN05661044_00829</name>
</gene>
<dbReference type="InterPro" id="IPR021737">
    <property type="entry name" value="Phage_phiKZ_Orf197"/>
</dbReference>
<protein>
    <recommendedName>
        <fullName evidence="4">DUF3307 domain-containing protein</fullName>
    </recommendedName>
</protein>
<dbReference type="AlphaFoldDB" id="A0A1H7IYA6"/>
<sequence length="240" mass="27721">MILFIKLLIAHLIGDFFLQSAKAVKQKEVKKVKSSYLYIHCLLHTVLSLLVSWDIHFWPYALLIGCTHLLIDTAKLYVLNNKWKLEIFLADQVLHILVLLVVSLLYKDFHFEFNWLFDLRAILLYVSLLLLTSPSSIFIKMAISKWSPQNYEEKKVNDSLQNAGKWIGNLERLLIFIFIIIGRFEAIGFLLAAKSIFRFGDLKQGEDRRLTEYVLIGTLLSFGIAILIGILYEISIKSIT</sequence>
<reference evidence="3" key="1">
    <citation type="submission" date="2016-10" db="EMBL/GenBank/DDBJ databases">
        <authorList>
            <person name="Varghese N."/>
            <person name="Submissions S."/>
        </authorList>
    </citation>
    <scope>NUCLEOTIDE SEQUENCE [LARGE SCALE GENOMIC DNA]</scope>
    <source>
        <strain evidence="3">DSM 18733</strain>
    </source>
</reference>
<dbReference type="OrthoDB" id="8536716at2"/>
<accession>A0A1H7IYA6</accession>
<name>A0A1H7IYA6_OLID1</name>
<feature type="transmembrane region" description="Helical" evidence="1">
    <location>
        <begin position="173"/>
        <end position="193"/>
    </location>
</feature>
<proteinExistence type="predicted"/>
<keyword evidence="3" id="KW-1185">Reference proteome</keyword>
<feature type="transmembrane region" description="Helical" evidence="1">
    <location>
        <begin position="213"/>
        <end position="234"/>
    </location>
</feature>
<evidence type="ECO:0008006" key="4">
    <source>
        <dbReference type="Google" id="ProtNLM"/>
    </source>
</evidence>
<keyword evidence="1" id="KW-1133">Transmembrane helix</keyword>
<evidence type="ECO:0000313" key="2">
    <source>
        <dbReference type="EMBL" id="SEK65775.1"/>
    </source>
</evidence>
<dbReference type="EMBL" id="FOAF01000001">
    <property type="protein sequence ID" value="SEK65775.1"/>
    <property type="molecule type" value="Genomic_DNA"/>
</dbReference>
<evidence type="ECO:0000313" key="3">
    <source>
        <dbReference type="Proteomes" id="UP000199421"/>
    </source>
</evidence>
<feature type="transmembrane region" description="Helical" evidence="1">
    <location>
        <begin position="122"/>
        <end position="143"/>
    </location>
</feature>
<evidence type="ECO:0000256" key="1">
    <source>
        <dbReference type="SAM" id="Phobius"/>
    </source>
</evidence>
<organism evidence="2 3">
    <name type="scientific">Olivibacter domesticus</name>
    <name type="common">Pseudosphingobacterium domesticum</name>
    <dbReference type="NCBI Taxonomy" id="407022"/>
    <lineage>
        <taxon>Bacteria</taxon>
        <taxon>Pseudomonadati</taxon>
        <taxon>Bacteroidota</taxon>
        <taxon>Sphingobacteriia</taxon>
        <taxon>Sphingobacteriales</taxon>
        <taxon>Sphingobacteriaceae</taxon>
        <taxon>Olivibacter</taxon>
    </lineage>
</organism>
<dbReference type="Pfam" id="PF11750">
    <property type="entry name" value="DUF3307"/>
    <property type="match status" value="1"/>
</dbReference>